<evidence type="ECO:0000256" key="3">
    <source>
        <dbReference type="SAM" id="SignalP"/>
    </source>
</evidence>
<dbReference type="CDD" id="cd06343">
    <property type="entry name" value="PBP1_ABC_ligand_binding-like"/>
    <property type="match status" value="1"/>
</dbReference>
<dbReference type="SUPFAM" id="SSF53822">
    <property type="entry name" value="Periplasmic binding protein-like I"/>
    <property type="match status" value="1"/>
</dbReference>
<dbReference type="PANTHER" id="PTHR47235">
    <property type="entry name" value="BLR6548 PROTEIN"/>
    <property type="match status" value="1"/>
</dbReference>
<evidence type="ECO:0000313" key="5">
    <source>
        <dbReference type="EMBL" id="HGC43839.1"/>
    </source>
</evidence>
<reference evidence="5" key="1">
    <citation type="journal article" date="2020" name="mSystems">
        <title>Genome- and Community-Level Interaction Insights into Carbon Utilization and Element Cycling Functions of Hydrothermarchaeota in Hydrothermal Sediment.</title>
        <authorList>
            <person name="Zhou Z."/>
            <person name="Liu Y."/>
            <person name="Xu W."/>
            <person name="Pan J."/>
            <person name="Luo Z.H."/>
            <person name="Li M."/>
        </authorList>
    </citation>
    <scope>NUCLEOTIDE SEQUENCE</scope>
    <source>
        <strain evidence="5">SpSt-997</strain>
    </source>
</reference>
<dbReference type="PANTHER" id="PTHR47235:SF1">
    <property type="entry name" value="BLR6548 PROTEIN"/>
    <property type="match status" value="1"/>
</dbReference>
<feature type="domain" description="Leucine-binding protein" evidence="4">
    <location>
        <begin position="36"/>
        <end position="388"/>
    </location>
</feature>
<organism evidence="5">
    <name type="scientific">Acidicaldus sp</name>
    <dbReference type="NCBI Taxonomy" id="1872105"/>
    <lineage>
        <taxon>Bacteria</taxon>
        <taxon>Pseudomonadati</taxon>
        <taxon>Pseudomonadota</taxon>
        <taxon>Alphaproteobacteria</taxon>
        <taxon>Acetobacterales</taxon>
        <taxon>Acetobacteraceae</taxon>
        <taxon>Acidicaldus</taxon>
    </lineage>
</organism>
<dbReference type="Gene3D" id="3.40.50.2300">
    <property type="match status" value="2"/>
</dbReference>
<keyword evidence="2 3" id="KW-0732">Signal</keyword>
<dbReference type="InterPro" id="IPR028081">
    <property type="entry name" value="Leu-bd"/>
</dbReference>
<gene>
    <name evidence="5" type="ORF">ENY07_11565</name>
</gene>
<evidence type="ECO:0000259" key="4">
    <source>
        <dbReference type="Pfam" id="PF13458"/>
    </source>
</evidence>
<comment type="caution">
    <text evidence="5">The sequence shown here is derived from an EMBL/GenBank/DDBJ whole genome shotgun (WGS) entry which is preliminary data.</text>
</comment>
<dbReference type="AlphaFoldDB" id="A0A8J4HBH9"/>
<protein>
    <submittedName>
        <fullName evidence="5">Branched-chain amino acid ABC transporter substrate-binding protein</fullName>
    </submittedName>
</protein>
<evidence type="ECO:0000256" key="2">
    <source>
        <dbReference type="ARBA" id="ARBA00022729"/>
    </source>
</evidence>
<dbReference type="Pfam" id="PF13458">
    <property type="entry name" value="Peripla_BP_6"/>
    <property type="match status" value="1"/>
</dbReference>
<evidence type="ECO:0000256" key="1">
    <source>
        <dbReference type="ARBA" id="ARBA00010062"/>
    </source>
</evidence>
<accession>A0A8J4HBH9</accession>
<comment type="similarity">
    <text evidence="1">Belongs to the leucine-binding protein family.</text>
</comment>
<sequence length="401" mass="43532">MTAKLPGAGFAAGLLVALVAPAVQGARYDPGANAREITLGNTAPYSGPASAYGTIAHAEAAYFRMLNERGGINGRKIVFDSRDDGYSPPKTVEVTRALVEQENVFALFNSVGTAPNIAVQRYLNLKKVPQLFVSSGATRWNDPVHFPWTTGFLPTYEQEGRIYARYILATRPNAKIAVLTPNEDAGRDYLRGFKQGLGDHARQIVAEATYETTDPTVDSQVVMFQQAGADTFFDEATPKFAAQALRRAGALGWKPLIVLPSVANSINAVLKPAGLENAIGVVTGSFLKDPNDPHWRNDPGLRDWRAWMAQYNPEGDPSDVMNVNGYTAAQLMEIVLARCGDDLTRANLMKQAMSLHAVALPMLLPGITVNTSADDVIPIRQLQMQRFDGRAWSLFGPVLGE</sequence>
<feature type="chain" id="PRO_5035182927" evidence="3">
    <location>
        <begin position="26"/>
        <end position="401"/>
    </location>
</feature>
<proteinExistence type="inferred from homology"/>
<name>A0A8J4HBH9_9PROT</name>
<dbReference type="EMBL" id="DTQM01000222">
    <property type="protein sequence ID" value="HGC43839.1"/>
    <property type="molecule type" value="Genomic_DNA"/>
</dbReference>
<feature type="signal peptide" evidence="3">
    <location>
        <begin position="1"/>
        <end position="25"/>
    </location>
</feature>
<dbReference type="InterPro" id="IPR028082">
    <property type="entry name" value="Peripla_BP_I"/>
</dbReference>